<feature type="region of interest" description="Disordered" evidence="6">
    <location>
        <begin position="1596"/>
        <end position="1677"/>
    </location>
</feature>
<feature type="compositionally biased region" description="Polar residues" evidence="6">
    <location>
        <begin position="1430"/>
        <end position="1452"/>
    </location>
</feature>
<feature type="coiled-coil region" evidence="5">
    <location>
        <begin position="602"/>
        <end position="641"/>
    </location>
</feature>
<organism evidence="8 9">
    <name type="scientific">Owenia fusiformis</name>
    <name type="common">Polychaete worm</name>
    <dbReference type="NCBI Taxonomy" id="6347"/>
    <lineage>
        <taxon>Eukaryota</taxon>
        <taxon>Metazoa</taxon>
        <taxon>Spiralia</taxon>
        <taxon>Lophotrochozoa</taxon>
        <taxon>Annelida</taxon>
        <taxon>Polychaeta</taxon>
        <taxon>Sedentaria</taxon>
        <taxon>Canalipalpata</taxon>
        <taxon>Sabellida</taxon>
        <taxon>Oweniida</taxon>
        <taxon>Oweniidae</taxon>
        <taxon>Owenia</taxon>
    </lineage>
</organism>
<dbReference type="InterPro" id="IPR056871">
    <property type="entry name" value="WH_TTC3"/>
</dbReference>
<feature type="region of interest" description="Disordered" evidence="6">
    <location>
        <begin position="23"/>
        <end position="48"/>
    </location>
</feature>
<feature type="region of interest" description="Disordered" evidence="6">
    <location>
        <begin position="215"/>
        <end position="237"/>
    </location>
</feature>
<feature type="compositionally biased region" description="Polar residues" evidence="6">
    <location>
        <begin position="1525"/>
        <end position="1538"/>
    </location>
</feature>
<evidence type="ECO:0000313" key="9">
    <source>
        <dbReference type="Proteomes" id="UP000749559"/>
    </source>
</evidence>
<feature type="compositionally biased region" description="Polar residues" evidence="6">
    <location>
        <begin position="1156"/>
        <end position="1167"/>
    </location>
</feature>
<feature type="non-terminal residue" evidence="8">
    <location>
        <position position="1797"/>
    </location>
</feature>
<keyword evidence="9" id="KW-1185">Reference proteome</keyword>
<dbReference type="Gene3D" id="4.10.1000.10">
    <property type="entry name" value="Zinc finger, CCCH-type"/>
    <property type="match status" value="1"/>
</dbReference>
<evidence type="ECO:0000256" key="3">
    <source>
        <dbReference type="ARBA" id="ARBA00022833"/>
    </source>
</evidence>
<protein>
    <recommendedName>
        <fullName evidence="7">C3H1-type domain-containing protein</fullName>
    </recommendedName>
</protein>
<evidence type="ECO:0000256" key="5">
    <source>
        <dbReference type="SAM" id="Coils"/>
    </source>
</evidence>
<feature type="compositionally biased region" description="Basic and acidic residues" evidence="6">
    <location>
        <begin position="1640"/>
        <end position="1659"/>
    </location>
</feature>
<feature type="compositionally biased region" description="Polar residues" evidence="6">
    <location>
        <begin position="27"/>
        <end position="48"/>
    </location>
</feature>
<feature type="compositionally biased region" description="Polar residues" evidence="6">
    <location>
        <begin position="89"/>
        <end position="108"/>
    </location>
</feature>
<proteinExistence type="predicted"/>
<feature type="domain" description="C3H1-type" evidence="7">
    <location>
        <begin position="1764"/>
        <end position="1792"/>
    </location>
</feature>
<evidence type="ECO:0000256" key="1">
    <source>
        <dbReference type="ARBA" id="ARBA00022723"/>
    </source>
</evidence>
<accession>A0A8S4P2Y8</accession>
<feature type="compositionally biased region" description="Low complexity" evidence="6">
    <location>
        <begin position="1342"/>
        <end position="1358"/>
    </location>
</feature>
<keyword evidence="3 4" id="KW-0862">Zinc</keyword>
<feature type="zinc finger region" description="C3H1-type" evidence="4">
    <location>
        <begin position="1764"/>
        <end position="1792"/>
    </location>
</feature>
<dbReference type="InterPro" id="IPR000571">
    <property type="entry name" value="Znf_CCCH"/>
</dbReference>
<dbReference type="SUPFAM" id="SSF90229">
    <property type="entry name" value="CCCH zinc finger"/>
    <property type="match status" value="1"/>
</dbReference>
<gene>
    <name evidence="8" type="ORF">OFUS_LOCUS12972</name>
</gene>
<keyword evidence="2 4" id="KW-0863">Zinc-finger</keyword>
<feature type="region of interest" description="Disordered" evidence="6">
    <location>
        <begin position="1002"/>
        <end position="1167"/>
    </location>
</feature>
<dbReference type="GO" id="GO:0008270">
    <property type="term" value="F:zinc ion binding"/>
    <property type="evidence" value="ECO:0007669"/>
    <property type="project" value="UniProtKB-KW"/>
</dbReference>
<feature type="region of interest" description="Disordered" evidence="6">
    <location>
        <begin position="965"/>
        <end position="987"/>
    </location>
</feature>
<feature type="region of interest" description="Disordered" evidence="6">
    <location>
        <begin position="1330"/>
        <end position="1358"/>
    </location>
</feature>
<dbReference type="OrthoDB" id="410307at2759"/>
<dbReference type="Pfam" id="PF24812">
    <property type="entry name" value="WHD_TTC3"/>
    <property type="match status" value="1"/>
</dbReference>
<feature type="compositionally biased region" description="Basic residues" evidence="6">
    <location>
        <begin position="1091"/>
        <end position="1103"/>
    </location>
</feature>
<feature type="non-terminal residue" evidence="8">
    <location>
        <position position="1"/>
    </location>
</feature>
<sequence>PPPIGAIPILHPPTSGAIPILHPPTSGAKQTPSTSGAIPALQSSTSGANSTVDLITNGANALPPLGSYLNMIPTSQVSSVESAPPILSKQPNISSPVLSRETSGSPPMLSSTALKRKMFHYLPPSPPKPYVNNTHTFAAASSDVQRDYMTEKLNREFAHLIKKHGAMSATDNLILNHYIKLQDDERHHVMKQGSIRGFLQNSKYLELRGTMLHLKITPPNSPPPGDPKQSSSQMSHFPGYQCGYGGDLLSGDPDLEDEDDDLEEAFLEANSPSNMPGIVPLVPLDVGDGPVKCEEDANEASESNLNIPGKENAISMVPGGSKDNILSGAIHGSQDNTQNGAMNDGNVLNHGNDLIDCSATDQHEKPCTSKLEQETIQDPKKLGKGSTGLTLQSVNHIDPGLDSPLNKLEKFEFIGLNGISKIMDEFELAANDIVAEAILGAKKQMLAEKEEEYRAKELEMKVLRMPELATSPEMQSRFDKKIDDIIKMGKELQSYPKGANKEACFEEHADIEMESITETSKTGEESVTAAERHDGDEKVTASAVNTDESVTVSLDNTDKEPVTDFGESVSEEHITANSELITANTANLIVDDEDQSCVLELLKEIRSNIDALSKTKKNKALEKKESRLSLLNELLTAFNDESMTEAELVENMSKASNIESRSITMNPNVKEFTPRAFSPLQKSFQPIGTPPRPYSNNSSLNAFSPEFKPRNIGTPLTQSPAHTQTDRLDLVTVATNTKKTKHADCAQQVEMQETREVMINTVECLFDGTSDFHIPIIKTKDKGVHAKPNTNDKVTCTRKEMSSDVGSNTESGFVECLAEFAEMKERALNAEVKVLTLMSHFCQDTMIQMYYEQHYKHQRHRQLFSASSPAEVALDAEYTSMLAQIQGNINDIQQSYKESLAKLMSGSTLSDLADVTDKWTSRFQLDQFLNSSSIVPEFLPPTNVPVSTSIPYVFSQVDNEITCSKPINSMQGAHDTDLRPSAFRPRHKSAASILAELQTQNASLPADASSTTGSVNTDTSQGATTQVPSNGGFKKTLRRPRVRLDSERSEASQQSAAASSVTVKSSSEALSPSKLPPGLGLDIQSPERKETKRRVLRPAKTKKSVYTAGKRKPSDSNEQYSAIGSMEPAVSSTSTTGSQLLPESLPQSLALGQGDPGQTKQTTNAMPDTVSFANSGQPIDDNALLEQQMFEQQQVLQEQLQMQLLLQQLGSENSQQQLDMESIDPMLQQAVMLQLLQLNPSLAANPQLLQVLIIQQLMAIQVQQQSIEPPAETTTAALPTAALNQPHAVGHPEQEVKQANSGAIKEGMGSAAEGILSNQQENLLSALELPSPSVESQESYHSASSQPTSQATTSHTATLSQGTLLTRETSMVNKAAIQSAPVQRESTSNVIAQVEATPGLDSITTTQITKPLPIPSNQSKVSLLEHESHNVQTITTSKATSHTNDLPQSSISIDLARRPEKPSECYVPDEEFAVVKRSKRSKSSSLSLSDSTQRDRESTPENWWDTKDSSEDLANSLKGHWKSGPSFSESLGSRSNSPALGESPRDAWSVKKDYTTQFAAPPVEQANFRKPLPIVASSINSVKPNKQTSKTAPLISARALSGQNTPSPTLGLPSEKPEKTMPSIKKQDSKDSNYGLDDFQEVKVARKPESSENVEDNKSDIWTQVSKKKKPTGGTSDTVAKIYTTSKNKSSNFERLVSKLMENFSIARADAINLISEVRAQHGSLSGVSMNQILKDAGTCMKQMNAAKSGEGLVYTAEDFKNMKYKTLMCQAWQQTGVCKKRDDCIFAHGKTELRKL</sequence>
<keyword evidence="5" id="KW-0175">Coiled coil</keyword>
<feature type="compositionally biased region" description="Basic and acidic residues" evidence="6">
    <location>
        <begin position="1492"/>
        <end position="1510"/>
    </location>
</feature>
<evidence type="ECO:0000259" key="7">
    <source>
        <dbReference type="PROSITE" id="PS50103"/>
    </source>
</evidence>
<feature type="region of interest" description="Disordered" evidence="6">
    <location>
        <begin position="1430"/>
        <end position="1464"/>
    </location>
</feature>
<dbReference type="InterPro" id="IPR036855">
    <property type="entry name" value="Znf_CCCH_sf"/>
</dbReference>
<dbReference type="PROSITE" id="PS50103">
    <property type="entry name" value="ZF_C3H1"/>
    <property type="match status" value="1"/>
</dbReference>
<dbReference type="Proteomes" id="UP000749559">
    <property type="component" value="Unassembled WGS sequence"/>
</dbReference>
<feature type="compositionally biased region" description="Low complexity" evidence="6">
    <location>
        <begin position="1051"/>
        <end position="1081"/>
    </location>
</feature>
<keyword evidence="1 4" id="KW-0479">Metal-binding</keyword>
<dbReference type="EMBL" id="CAIIXF020000006">
    <property type="protein sequence ID" value="CAH1787220.1"/>
    <property type="molecule type" value="Genomic_DNA"/>
</dbReference>
<feature type="compositionally biased region" description="Basic and acidic residues" evidence="6">
    <location>
        <begin position="1615"/>
        <end position="1631"/>
    </location>
</feature>
<evidence type="ECO:0000256" key="4">
    <source>
        <dbReference type="PROSITE-ProRule" id="PRU00723"/>
    </source>
</evidence>
<evidence type="ECO:0000256" key="6">
    <source>
        <dbReference type="SAM" id="MobiDB-lite"/>
    </source>
</evidence>
<reference evidence="8" key="1">
    <citation type="submission" date="2022-03" db="EMBL/GenBank/DDBJ databases">
        <authorList>
            <person name="Martin C."/>
        </authorList>
    </citation>
    <scope>NUCLEOTIDE SEQUENCE</scope>
</reference>
<evidence type="ECO:0000256" key="2">
    <source>
        <dbReference type="ARBA" id="ARBA00022771"/>
    </source>
</evidence>
<feature type="region of interest" description="Disordered" evidence="6">
    <location>
        <begin position="82"/>
        <end position="108"/>
    </location>
</feature>
<feature type="region of interest" description="Disordered" evidence="6">
    <location>
        <begin position="1477"/>
        <end position="1546"/>
    </location>
</feature>
<feature type="compositionally biased region" description="Polar residues" evidence="6">
    <location>
        <begin position="1002"/>
        <end position="1029"/>
    </location>
</feature>
<dbReference type="SMART" id="SM00356">
    <property type="entry name" value="ZnF_C3H1"/>
    <property type="match status" value="1"/>
</dbReference>
<name>A0A8S4P2Y8_OWEFU</name>
<feature type="compositionally biased region" description="Low complexity" evidence="6">
    <location>
        <begin position="1138"/>
        <end position="1151"/>
    </location>
</feature>
<evidence type="ECO:0000313" key="8">
    <source>
        <dbReference type="EMBL" id="CAH1787220.1"/>
    </source>
</evidence>
<comment type="caution">
    <text evidence="8">The sequence shown here is derived from an EMBL/GenBank/DDBJ whole genome shotgun (WGS) entry which is preliminary data.</text>
</comment>